<evidence type="ECO:0000256" key="3">
    <source>
        <dbReference type="ARBA" id="ARBA00022989"/>
    </source>
</evidence>
<feature type="transmembrane region" description="Helical" evidence="6">
    <location>
        <begin position="99"/>
        <end position="125"/>
    </location>
</feature>
<dbReference type="RefSeq" id="WP_307239364.1">
    <property type="nucleotide sequence ID" value="NZ_JAUSUZ010000001.1"/>
</dbReference>
<keyword evidence="6" id="KW-1003">Cell membrane</keyword>
<gene>
    <name evidence="8" type="ORF">J2S42_002872</name>
</gene>
<dbReference type="PRINTS" id="PR00164">
    <property type="entry name" value="ABC2TRNSPORT"/>
</dbReference>
<comment type="caution">
    <text evidence="8">The sequence shown here is derived from an EMBL/GenBank/DDBJ whole genome shotgun (WGS) entry which is preliminary data.</text>
</comment>
<proteinExistence type="inferred from homology"/>
<feature type="domain" description="ABC transmembrane type-2" evidence="7">
    <location>
        <begin position="18"/>
        <end position="246"/>
    </location>
</feature>
<accession>A0AAE3VY84</accession>
<feature type="transmembrane region" description="Helical" evidence="6">
    <location>
        <begin position="54"/>
        <end position="78"/>
    </location>
</feature>
<dbReference type="InterPro" id="IPR051784">
    <property type="entry name" value="Nod_factor_ABC_transporter"/>
</dbReference>
<comment type="subcellular location">
    <subcellularLocation>
        <location evidence="6">Cell membrane</location>
        <topology evidence="6">Multi-pass membrane protein</topology>
    </subcellularLocation>
    <subcellularLocation>
        <location evidence="1">Membrane</location>
        <topology evidence="1">Multi-pass membrane protein</topology>
    </subcellularLocation>
</comment>
<evidence type="ECO:0000256" key="5">
    <source>
        <dbReference type="ARBA" id="ARBA00023251"/>
    </source>
</evidence>
<reference evidence="8 9" key="1">
    <citation type="submission" date="2023-07" db="EMBL/GenBank/DDBJ databases">
        <title>Sequencing the genomes of 1000 actinobacteria strains.</title>
        <authorList>
            <person name="Klenk H.-P."/>
        </authorList>
    </citation>
    <scope>NUCLEOTIDE SEQUENCE [LARGE SCALE GENOMIC DNA]</scope>
    <source>
        <strain evidence="8 9">DSM 44709</strain>
    </source>
</reference>
<dbReference type="PROSITE" id="PS51012">
    <property type="entry name" value="ABC_TM2"/>
    <property type="match status" value="1"/>
</dbReference>
<keyword evidence="4 6" id="KW-0472">Membrane</keyword>
<evidence type="ECO:0000259" key="7">
    <source>
        <dbReference type="PROSITE" id="PS51012"/>
    </source>
</evidence>
<evidence type="ECO:0000256" key="4">
    <source>
        <dbReference type="ARBA" id="ARBA00023136"/>
    </source>
</evidence>
<evidence type="ECO:0000313" key="8">
    <source>
        <dbReference type="EMBL" id="MDQ0366203.1"/>
    </source>
</evidence>
<evidence type="ECO:0000313" key="9">
    <source>
        <dbReference type="Proteomes" id="UP001240236"/>
    </source>
</evidence>
<dbReference type="GO" id="GO:0046677">
    <property type="term" value="P:response to antibiotic"/>
    <property type="evidence" value="ECO:0007669"/>
    <property type="project" value="UniProtKB-KW"/>
</dbReference>
<dbReference type="InterPro" id="IPR047817">
    <property type="entry name" value="ABC2_TM_bact-type"/>
</dbReference>
<comment type="similarity">
    <text evidence="6">Belongs to the ABC-2 integral membrane protein family.</text>
</comment>
<feature type="transmembrane region" description="Helical" evidence="6">
    <location>
        <begin position="131"/>
        <end position="154"/>
    </location>
</feature>
<keyword evidence="2 6" id="KW-0812">Transmembrane</keyword>
<dbReference type="PANTHER" id="PTHR43229">
    <property type="entry name" value="NODULATION PROTEIN J"/>
    <property type="match status" value="1"/>
</dbReference>
<keyword evidence="6" id="KW-0813">Transport</keyword>
<evidence type="ECO:0000256" key="6">
    <source>
        <dbReference type="RuleBase" id="RU361157"/>
    </source>
</evidence>
<feature type="transmembrane region" description="Helical" evidence="6">
    <location>
        <begin position="166"/>
        <end position="185"/>
    </location>
</feature>
<sequence>MIAALELHLAEFARNWRGSVFGSFVIPLLTMLGFGVGVGGYVQGGVDGVPYLQFLVPGLLASTALQIALGESTWPVLAHMEWMKTYAAQAATPLRPVDVLGGHLLFALLRVTAGITAFLLVAAVFGALPSMWALACLPIGVLLGLAIAAPVFAYSVSVPGEVWLSVLFRFAIVPMTLFAGVFFPVEAMPVALRWLAYATPLWHAVDLCRAATLGRAPDFSLTGHLLYLALWAGAGLALAAYRFHRRLGV</sequence>
<dbReference type="InterPro" id="IPR000412">
    <property type="entry name" value="ABC_2_transport"/>
</dbReference>
<dbReference type="PANTHER" id="PTHR43229:SF2">
    <property type="entry name" value="NODULATION PROTEIN J"/>
    <property type="match status" value="1"/>
</dbReference>
<keyword evidence="9" id="KW-1185">Reference proteome</keyword>
<feature type="transmembrane region" description="Helical" evidence="6">
    <location>
        <begin position="225"/>
        <end position="243"/>
    </location>
</feature>
<dbReference type="GO" id="GO:0043190">
    <property type="term" value="C:ATP-binding cassette (ABC) transporter complex"/>
    <property type="evidence" value="ECO:0007669"/>
    <property type="project" value="InterPro"/>
</dbReference>
<dbReference type="PIRSF" id="PIRSF006648">
    <property type="entry name" value="DrrB"/>
    <property type="match status" value="1"/>
</dbReference>
<dbReference type="GO" id="GO:0140359">
    <property type="term" value="F:ABC-type transporter activity"/>
    <property type="evidence" value="ECO:0007669"/>
    <property type="project" value="InterPro"/>
</dbReference>
<protein>
    <recommendedName>
        <fullName evidence="6">Transport permease protein</fullName>
    </recommendedName>
</protein>
<dbReference type="Proteomes" id="UP001240236">
    <property type="component" value="Unassembled WGS sequence"/>
</dbReference>
<dbReference type="Pfam" id="PF01061">
    <property type="entry name" value="ABC2_membrane"/>
    <property type="match status" value="1"/>
</dbReference>
<keyword evidence="3 6" id="KW-1133">Transmembrane helix</keyword>
<feature type="transmembrane region" description="Helical" evidence="6">
    <location>
        <begin position="20"/>
        <end position="42"/>
    </location>
</feature>
<evidence type="ECO:0000256" key="1">
    <source>
        <dbReference type="ARBA" id="ARBA00004141"/>
    </source>
</evidence>
<organism evidence="8 9">
    <name type="scientific">Catenuloplanes indicus</name>
    <dbReference type="NCBI Taxonomy" id="137267"/>
    <lineage>
        <taxon>Bacteria</taxon>
        <taxon>Bacillati</taxon>
        <taxon>Actinomycetota</taxon>
        <taxon>Actinomycetes</taxon>
        <taxon>Micromonosporales</taxon>
        <taxon>Micromonosporaceae</taxon>
        <taxon>Catenuloplanes</taxon>
    </lineage>
</organism>
<name>A0AAE3VY84_9ACTN</name>
<dbReference type="EMBL" id="JAUSUZ010000001">
    <property type="protein sequence ID" value="MDQ0366203.1"/>
    <property type="molecule type" value="Genomic_DNA"/>
</dbReference>
<dbReference type="InterPro" id="IPR013525">
    <property type="entry name" value="ABC2_TM"/>
</dbReference>
<evidence type="ECO:0000256" key="2">
    <source>
        <dbReference type="ARBA" id="ARBA00022692"/>
    </source>
</evidence>
<dbReference type="AlphaFoldDB" id="A0AAE3VY84"/>
<keyword evidence="5" id="KW-0046">Antibiotic resistance</keyword>